<accession>A0A835DBN1</accession>
<name>A0A835DBN1_TETSI</name>
<keyword evidence="2" id="KW-1185">Reference proteome</keyword>
<organism evidence="1 2">
    <name type="scientific">Tetracentron sinense</name>
    <name type="common">Spur-leaf</name>
    <dbReference type="NCBI Taxonomy" id="13715"/>
    <lineage>
        <taxon>Eukaryota</taxon>
        <taxon>Viridiplantae</taxon>
        <taxon>Streptophyta</taxon>
        <taxon>Embryophyta</taxon>
        <taxon>Tracheophyta</taxon>
        <taxon>Spermatophyta</taxon>
        <taxon>Magnoliopsida</taxon>
        <taxon>Trochodendrales</taxon>
        <taxon>Trochodendraceae</taxon>
        <taxon>Tetracentron</taxon>
    </lineage>
</organism>
<dbReference type="AlphaFoldDB" id="A0A835DBN1"/>
<proteinExistence type="predicted"/>
<comment type="caution">
    <text evidence="1">The sequence shown here is derived from an EMBL/GenBank/DDBJ whole genome shotgun (WGS) entry which is preliminary data.</text>
</comment>
<dbReference type="Proteomes" id="UP000655225">
    <property type="component" value="Unassembled WGS sequence"/>
</dbReference>
<evidence type="ECO:0000313" key="1">
    <source>
        <dbReference type="EMBL" id="KAF8394264.1"/>
    </source>
</evidence>
<reference evidence="1 2" key="1">
    <citation type="submission" date="2020-04" db="EMBL/GenBank/DDBJ databases">
        <title>Plant Genome Project.</title>
        <authorList>
            <person name="Zhang R.-G."/>
        </authorList>
    </citation>
    <scope>NUCLEOTIDE SEQUENCE [LARGE SCALE GENOMIC DNA]</scope>
    <source>
        <strain evidence="1">YNK0</strain>
        <tissue evidence="1">Leaf</tissue>
    </source>
</reference>
<protein>
    <submittedName>
        <fullName evidence="1">Uncharacterized protein</fullName>
    </submittedName>
</protein>
<evidence type="ECO:0000313" key="2">
    <source>
        <dbReference type="Proteomes" id="UP000655225"/>
    </source>
</evidence>
<sequence length="186" mass="20851">METLINEVHPPPGKYVGRQPIKLHVSIWKDMTDFEALERQKYQIQEKPKLLKKSVLHKGDNIFKTRKLSSSNSEGPPTTTIGTIFPFELVEIISQDSNFIKMMGPKALSSSMKWVLAKEFSVLPAVLYSLHDQMSFHNITTTVTESAEITNLLIASCFLICLALPPPIPACFDGGKTVVFVLRSNF</sequence>
<dbReference type="EMBL" id="JABCRI010000014">
    <property type="protein sequence ID" value="KAF8394264.1"/>
    <property type="molecule type" value="Genomic_DNA"/>
</dbReference>
<gene>
    <name evidence="1" type="ORF">HHK36_020471</name>
</gene>